<feature type="region of interest" description="Disordered" evidence="1">
    <location>
        <begin position="40"/>
        <end position="66"/>
    </location>
</feature>
<dbReference type="PANTHER" id="PTHR48079:SF6">
    <property type="entry name" value="NAD(P)-BINDING DOMAIN-CONTAINING PROTEIN-RELATED"/>
    <property type="match status" value="1"/>
</dbReference>
<dbReference type="InterPro" id="IPR001509">
    <property type="entry name" value="Epimerase_deHydtase"/>
</dbReference>
<evidence type="ECO:0000313" key="3">
    <source>
        <dbReference type="EMBL" id="WTZ14218.1"/>
    </source>
</evidence>
<dbReference type="Gene3D" id="3.40.50.720">
    <property type="entry name" value="NAD(P)-binding Rossmann-like Domain"/>
    <property type="match status" value="1"/>
</dbReference>
<accession>A0AAU3IGB9</accession>
<evidence type="ECO:0000259" key="2">
    <source>
        <dbReference type="Pfam" id="PF01370"/>
    </source>
</evidence>
<feature type="domain" description="NAD-dependent epimerase/dehydratase" evidence="2">
    <location>
        <begin position="6"/>
        <end position="213"/>
    </location>
</feature>
<protein>
    <submittedName>
        <fullName evidence="3">NAD-dependent epimerase/dehydratase family protein</fullName>
    </submittedName>
</protein>
<dbReference type="Pfam" id="PF01370">
    <property type="entry name" value="Epimerase"/>
    <property type="match status" value="1"/>
</dbReference>
<name>A0AAU3IGB9_9ACTN</name>
<dbReference type="PANTHER" id="PTHR48079">
    <property type="entry name" value="PROTEIN YEEZ"/>
    <property type="match status" value="1"/>
</dbReference>
<sequence>MRPLRVLLTGATGFVGSEVLRTALRGRAGGRDISVRALARTAPPDGPDTPGLSWVSGDLSDPSSLRGTARETDVLIHLASRVSGSPEACEAVNVHGTRALLDEARRAGVARIVHLSTAAVYGPGPHRGIAVDEVSPAPVSPASVTRLAGERLALEAGAVVLRPGLVLGAGDRWVVPALSELRSRVPAHWDGGSGLLSVVDVTDLARLIVTLAGTGTPAGPAVHHASHPVPVSNRDLMAALTEGGLLDPVSADWPWESCLRRLREVPGSMSERQFSLLARDHWYRSEEIWRITGCPAGPGPLTRLAESASWYRVHLAAG</sequence>
<evidence type="ECO:0000256" key="1">
    <source>
        <dbReference type="SAM" id="MobiDB-lite"/>
    </source>
</evidence>
<dbReference type="AlphaFoldDB" id="A0AAU3IGB9"/>
<organism evidence="3">
    <name type="scientific">Streptomyces sp. NBC_01393</name>
    <dbReference type="NCBI Taxonomy" id="2903851"/>
    <lineage>
        <taxon>Bacteria</taxon>
        <taxon>Bacillati</taxon>
        <taxon>Actinomycetota</taxon>
        <taxon>Actinomycetes</taxon>
        <taxon>Kitasatosporales</taxon>
        <taxon>Streptomycetaceae</taxon>
        <taxon>Streptomyces</taxon>
    </lineage>
</organism>
<dbReference type="GO" id="GO:0005737">
    <property type="term" value="C:cytoplasm"/>
    <property type="evidence" value="ECO:0007669"/>
    <property type="project" value="TreeGrafter"/>
</dbReference>
<dbReference type="SUPFAM" id="SSF51735">
    <property type="entry name" value="NAD(P)-binding Rossmann-fold domains"/>
    <property type="match status" value="1"/>
</dbReference>
<dbReference type="EMBL" id="CP109546">
    <property type="protein sequence ID" value="WTZ14218.1"/>
    <property type="molecule type" value="Genomic_DNA"/>
</dbReference>
<dbReference type="InterPro" id="IPR051783">
    <property type="entry name" value="NAD(P)-dependent_oxidoreduct"/>
</dbReference>
<dbReference type="GO" id="GO:0004029">
    <property type="term" value="F:aldehyde dehydrogenase (NAD+) activity"/>
    <property type="evidence" value="ECO:0007669"/>
    <property type="project" value="TreeGrafter"/>
</dbReference>
<proteinExistence type="predicted"/>
<gene>
    <name evidence="3" type="ORF">OG699_43470</name>
</gene>
<dbReference type="InterPro" id="IPR036291">
    <property type="entry name" value="NAD(P)-bd_dom_sf"/>
</dbReference>
<reference evidence="3" key="1">
    <citation type="submission" date="2022-10" db="EMBL/GenBank/DDBJ databases">
        <title>The complete genomes of actinobacterial strains from the NBC collection.</title>
        <authorList>
            <person name="Joergensen T.S."/>
            <person name="Alvarez Arevalo M."/>
            <person name="Sterndorff E.B."/>
            <person name="Faurdal D."/>
            <person name="Vuksanovic O."/>
            <person name="Mourched A.-S."/>
            <person name="Charusanti P."/>
            <person name="Shaw S."/>
            <person name="Blin K."/>
            <person name="Weber T."/>
        </authorList>
    </citation>
    <scope>NUCLEOTIDE SEQUENCE</scope>
    <source>
        <strain evidence="3">NBC_01393</strain>
    </source>
</reference>